<protein>
    <submittedName>
        <fullName evidence="3">Zn(2)-C6 fungal-type domain-containing protein</fullName>
    </submittedName>
</protein>
<accession>A0A8H6VP63</accession>
<dbReference type="GO" id="GO:0000981">
    <property type="term" value="F:DNA-binding transcription factor activity, RNA polymerase II-specific"/>
    <property type="evidence" value="ECO:0007669"/>
    <property type="project" value="InterPro"/>
</dbReference>
<feature type="region of interest" description="Disordered" evidence="1">
    <location>
        <begin position="175"/>
        <end position="194"/>
    </location>
</feature>
<feature type="domain" description="Zn(2)-C6 fungal-type" evidence="2">
    <location>
        <begin position="26"/>
        <end position="60"/>
    </location>
</feature>
<dbReference type="SUPFAM" id="SSF57701">
    <property type="entry name" value="Zn2/Cys6 DNA-binding domain"/>
    <property type="match status" value="1"/>
</dbReference>
<dbReference type="Proteomes" id="UP000636479">
    <property type="component" value="Unassembled WGS sequence"/>
</dbReference>
<feature type="compositionally biased region" description="Pro residues" evidence="1">
    <location>
        <begin position="130"/>
        <end position="141"/>
    </location>
</feature>
<dbReference type="InterPro" id="IPR036864">
    <property type="entry name" value="Zn2-C6_fun-type_DNA-bd_sf"/>
</dbReference>
<dbReference type="CDD" id="cd00067">
    <property type="entry name" value="GAL4"/>
    <property type="match status" value="1"/>
</dbReference>
<comment type="caution">
    <text evidence="3">The sequence shown here is derived from an EMBL/GenBank/DDBJ whole genome shotgun (WGS) entry which is preliminary data.</text>
</comment>
<dbReference type="Gene3D" id="4.10.240.10">
    <property type="entry name" value="Zn(2)-C6 fungal-type DNA-binding domain"/>
    <property type="match status" value="1"/>
</dbReference>
<evidence type="ECO:0000313" key="3">
    <source>
        <dbReference type="EMBL" id="KAF7288962.1"/>
    </source>
</evidence>
<dbReference type="GO" id="GO:0008270">
    <property type="term" value="F:zinc ion binding"/>
    <property type="evidence" value="ECO:0007669"/>
    <property type="project" value="InterPro"/>
</dbReference>
<dbReference type="PROSITE" id="PS00463">
    <property type="entry name" value="ZN2_CY6_FUNGAL_1"/>
    <property type="match status" value="1"/>
</dbReference>
<dbReference type="SMART" id="SM00066">
    <property type="entry name" value="GAL4"/>
    <property type="match status" value="1"/>
</dbReference>
<dbReference type="GeneID" id="59353038"/>
<dbReference type="RefSeq" id="XP_037213114.1">
    <property type="nucleotide sequence ID" value="XM_037370522.1"/>
</dbReference>
<feature type="region of interest" description="Disordered" evidence="1">
    <location>
        <begin position="1"/>
        <end position="21"/>
    </location>
</feature>
<sequence length="194" mass="20669">MSSSSTLRRSDSGSATAPKRVRTTQACINCRRRKRKCTPSADPNSATCVRCETQHLVCEFPAPDADEIALAAHIQLHPAPIPAYGYRGPAAPGYPGPGYPYPYAAPSRPGSTAPAPPPGFHGQPMYGPGEPLPYTGPPPPHIRPRYSNGTPYPNLALSNEQQAQGQMGGQEYGYGGYTGADYTQNYDGAYHHGP</sequence>
<keyword evidence="4" id="KW-1185">Reference proteome</keyword>
<feature type="region of interest" description="Disordered" evidence="1">
    <location>
        <begin position="127"/>
        <end position="151"/>
    </location>
</feature>
<evidence type="ECO:0000259" key="2">
    <source>
        <dbReference type="PROSITE" id="PS50048"/>
    </source>
</evidence>
<dbReference type="PROSITE" id="PS50048">
    <property type="entry name" value="ZN2_CY6_FUNGAL_2"/>
    <property type="match status" value="1"/>
</dbReference>
<gene>
    <name evidence="3" type="ORF">MIND_01412800</name>
</gene>
<proteinExistence type="predicted"/>
<dbReference type="InterPro" id="IPR001138">
    <property type="entry name" value="Zn2Cys6_DnaBD"/>
</dbReference>
<dbReference type="EMBL" id="JACAZF010000018">
    <property type="protein sequence ID" value="KAF7288962.1"/>
    <property type="molecule type" value="Genomic_DNA"/>
</dbReference>
<name>A0A8H6VP63_9AGAR</name>
<organism evidence="3 4">
    <name type="scientific">Mycena indigotica</name>
    <dbReference type="NCBI Taxonomy" id="2126181"/>
    <lineage>
        <taxon>Eukaryota</taxon>
        <taxon>Fungi</taxon>
        <taxon>Dikarya</taxon>
        <taxon>Basidiomycota</taxon>
        <taxon>Agaricomycotina</taxon>
        <taxon>Agaricomycetes</taxon>
        <taxon>Agaricomycetidae</taxon>
        <taxon>Agaricales</taxon>
        <taxon>Marasmiineae</taxon>
        <taxon>Mycenaceae</taxon>
        <taxon>Mycena</taxon>
    </lineage>
</organism>
<dbReference type="Pfam" id="PF00172">
    <property type="entry name" value="Zn_clus"/>
    <property type="match status" value="1"/>
</dbReference>
<dbReference type="AlphaFoldDB" id="A0A8H6VP63"/>
<dbReference type="OrthoDB" id="39175at2759"/>
<reference evidence="3" key="1">
    <citation type="submission" date="2020-05" db="EMBL/GenBank/DDBJ databases">
        <title>Mycena genomes resolve the evolution of fungal bioluminescence.</title>
        <authorList>
            <person name="Tsai I.J."/>
        </authorList>
    </citation>
    <scope>NUCLEOTIDE SEQUENCE</scope>
    <source>
        <strain evidence="3">171206Taipei</strain>
    </source>
</reference>
<evidence type="ECO:0000313" key="4">
    <source>
        <dbReference type="Proteomes" id="UP000636479"/>
    </source>
</evidence>
<evidence type="ECO:0000256" key="1">
    <source>
        <dbReference type="SAM" id="MobiDB-lite"/>
    </source>
</evidence>